<dbReference type="InterPro" id="IPR036291">
    <property type="entry name" value="NAD(P)-bd_dom_sf"/>
</dbReference>
<dbReference type="RefSeq" id="XP_043012359.1">
    <property type="nucleotide sequence ID" value="XM_043151265.1"/>
</dbReference>
<sequence length="153" mass="16545">MAHPQTPSEMSLPGVRSVFETNVFGLIQTTTAFIPLLRKAKPGYGNIVQNSMESASGTYQSSSTRFLAPFAAYCMSKAAINMYSIALAKELKQDRIKVNCLCPGFTTTKLNGYAPGGKTPAEGAKLLIEWSLLGPEDGEKTGKYWSADGEVPW</sequence>
<comment type="caution">
    <text evidence="1">The sequence shown here is derived from an EMBL/GenBank/DDBJ whole genome shotgun (WGS) entry which is preliminary data.</text>
</comment>
<evidence type="ECO:0000313" key="2">
    <source>
        <dbReference type="Proteomes" id="UP001049176"/>
    </source>
</evidence>
<accession>A0A9P7S5M3</accession>
<dbReference type="KEGG" id="more:E1B28_006577"/>
<evidence type="ECO:0000313" key="1">
    <source>
        <dbReference type="EMBL" id="KAG7095889.1"/>
    </source>
</evidence>
<dbReference type="OrthoDB" id="1933717at2759"/>
<protein>
    <submittedName>
        <fullName evidence="1">Uncharacterized protein</fullName>
    </submittedName>
</protein>
<dbReference type="PANTHER" id="PTHR45458">
    <property type="entry name" value="SHORT-CHAIN DEHYDROGENASE/REDUCTASE SDR"/>
    <property type="match status" value="1"/>
</dbReference>
<keyword evidence="2" id="KW-1185">Reference proteome</keyword>
<organism evidence="1 2">
    <name type="scientific">Marasmius oreades</name>
    <name type="common">fairy-ring Marasmius</name>
    <dbReference type="NCBI Taxonomy" id="181124"/>
    <lineage>
        <taxon>Eukaryota</taxon>
        <taxon>Fungi</taxon>
        <taxon>Dikarya</taxon>
        <taxon>Basidiomycota</taxon>
        <taxon>Agaricomycotina</taxon>
        <taxon>Agaricomycetes</taxon>
        <taxon>Agaricomycetidae</taxon>
        <taxon>Agaricales</taxon>
        <taxon>Marasmiineae</taxon>
        <taxon>Marasmiaceae</taxon>
        <taxon>Marasmius</taxon>
    </lineage>
</organism>
<dbReference type="InterPro" id="IPR002347">
    <property type="entry name" value="SDR_fam"/>
</dbReference>
<gene>
    <name evidence="1" type="ORF">E1B28_006577</name>
</gene>
<dbReference type="Pfam" id="PF00106">
    <property type="entry name" value="adh_short"/>
    <property type="match status" value="1"/>
</dbReference>
<dbReference type="PRINTS" id="PR00081">
    <property type="entry name" value="GDHRDH"/>
</dbReference>
<dbReference type="Gene3D" id="3.40.50.720">
    <property type="entry name" value="NAD(P)-binding Rossmann-like Domain"/>
    <property type="match status" value="1"/>
</dbReference>
<proteinExistence type="predicted"/>
<dbReference type="InterPro" id="IPR052184">
    <property type="entry name" value="SDR_enzymes"/>
</dbReference>
<reference evidence="1" key="1">
    <citation type="journal article" date="2021" name="Genome Biol. Evol.">
        <title>The assembled and annotated genome of the fairy-ring fungus Marasmius oreades.</title>
        <authorList>
            <person name="Hiltunen M."/>
            <person name="Ament-Velasquez S.L."/>
            <person name="Johannesson H."/>
        </authorList>
    </citation>
    <scope>NUCLEOTIDE SEQUENCE</scope>
    <source>
        <strain evidence="1">03SP1</strain>
    </source>
</reference>
<dbReference type="GeneID" id="66075653"/>
<dbReference type="GO" id="GO:0016616">
    <property type="term" value="F:oxidoreductase activity, acting on the CH-OH group of donors, NAD or NADP as acceptor"/>
    <property type="evidence" value="ECO:0007669"/>
    <property type="project" value="TreeGrafter"/>
</dbReference>
<dbReference type="AlphaFoldDB" id="A0A9P7S5M3"/>
<dbReference type="SUPFAM" id="SSF51735">
    <property type="entry name" value="NAD(P)-binding Rossmann-fold domains"/>
    <property type="match status" value="1"/>
</dbReference>
<dbReference type="EMBL" id="CM032183">
    <property type="protein sequence ID" value="KAG7095889.1"/>
    <property type="molecule type" value="Genomic_DNA"/>
</dbReference>
<name>A0A9P7S5M3_9AGAR</name>
<dbReference type="PANTHER" id="PTHR45458:SF1">
    <property type="entry name" value="SHORT CHAIN DEHYDROGENASE"/>
    <property type="match status" value="1"/>
</dbReference>
<dbReference type="Proteomes" id="UP001049176">
    <property type="component" value="Chromosome 3"/>
</dbReference>